<comment type="similarity">
    <text evidence="5">Belongs to the zinc-containing alcohol dehydrogenase family.</text>
</comment>
<sequence>MRAAQIPTPGEITISDVPDPKPLPHEVVVEVARTGICGTDIHILAGEFAPTPYPIIPGHEFSGTVVARGSEVPADLADGTRVAVDPSLYCGHCAYCRAGRGNLCENWNAVGDTVDGAFAQYVSVPADNCYVMPDGMSFAQGAFVEPVSCAVHGVRRLGVEAGERILILGAGSMGLVLTQLLNAAGAQVTVVDMVADKLTTAEKLGAVETATSTSGLSRLGFDAAVDVTGAVPAVHDAFDALGRGGRLQIFGVAPAESRIELSPFRIYNDEITIVGTMAVLNSFAPALDLVARRVVDADAILSHTFGLGEFAEAIDMVKSGGSLKVQIDTRQ</sequence>
<evidence type="ECO:0000259" key="6">
    <source>
        <dbReference type="SMART" id="SM00829"/>
    </source>
</evidence>
<dbReference type="InterPro" id="IPR050129">
    <property type="entry name" value="Zn_alcohol_dh"/>
</dbReference>
<evidence type="ECO:0000256" key="1">
    <source>
        <dbReference type="ARBA" id="ARBA00001947"/>
    </source>
</evidence>
<dbReference type="GO" id="GO:0008270">
    <property type="term" value="F:zinc ion binding"/>
    <property type="evidence" value="ECO:0007669"/>
    <property type="project" value="InterPro"/>
</dbReference>
<keyword evidence="2 5" id="KW-0479">Metal-binding</keyword>
<evidence type="ECO:0000256" key="3">
    <source>
        <dbReference type="ARBA" id="ARBA00022833"/>
    </source>
</evidence>
<organism evidence="7 8">
    <name type="scientific">Spelaeicoccus albus</name>
    <dbReference type="NCBI Taxonomy" id="1280376"/>
    <lineage>
        <taxon>Bacteria</taxon>
        <taxon>Bacillati</taxon>
        <taxon>Actinomycetota</taxon>
        <taxon>Actinomycetes</taxon>
        <taxon>Micrococcales</taxon>
        <taxon>Brevibacteriaceae</taxon>
        <taxon>Spelaeicoccus</taxon>
    </lineage>
</organism>
<dbReference type="SUPFAM" id="SSF50129">
    <property type="entry name" value="GroES-like"/>
    <property type="match status" value="1"/>
</dbReference>
<dbReference type="EMBL" id="JACBZP010000001">
    <property type="protein sequence ID" value="NYI65884.1"/>
    <property type="molecule type" value="Genomic_DNA"/>
</dbReference>
<dbReference type="Gene3D" id="3.90.180.10">
    <property type="entry name" value="Medium-chain alcohol dehydrogenases, catalytic domain"/>
    <property type="match status" value="1"/>
</dbReference>
<dbReference type="PANTHER" id="PTHR43401:SF5">
    <property type="entry name" value="ALCOHOL DEHYDROGENASE-RELATED"/>
    <property type="match status" value="1"/>
</dbReference>
<dbReference type="InterPro" id="IPR013154">
    <property type="entry name" value="ADH-like_N"/>
</dbReference>
<dbReference type="Gene3D" id="3.40.50.720">
    <property type="entry name" value="NAD(P)-binding Rossmann-like Domain"/>
    <property type="match status" value="1"/>
</dbReference>
<dbReference type="InterPro" id="IPR002328">
    <property type="entry name" value="ADH_Zn_CS"/>
</dbReference>
<comment type="cofactor">
    <cofactor evidence="1 5">
        <name>Zn(2+)</name>
        <dbReference type="ChEBI" id="CHEBI:29105"/>
    </cofactor>
</comment>
<proteinExistence type="inferred from homology"/>
<keyword evidence="4 7" id="KW-0560">Oxidoreductase</keyword>
<evidence type="ECO:0000256" key="5">
    <source>
        <dbReference type="RuleBase" id="RU361277"/>
    </source>
</evidence>
<dbReference type="Pfam" id="PF00107">
    <property type="entry name" value="ADH_zinc_N"/>
    <property type="match status" value="1"/>
</dbReference>
<evidence type="ECO:0000256" key="4">
    <source>
        <dbReference type="ARBA" id="ARBA00023002"/>
    </source>
</evidence>
<dbReference type="InterPro" id="IPR011032">
    <property type="entry name" value="GroES-like_sf"/>
</dbReference>
<protein>
    <submittedName>
        <fullName evidence="7">NADPH2:quinone reductase</fullName>
        <ecNumber evidence="7">1.6.5.5</ecNumber>
    </submittedName>
</protein>
<reference evidence="7 8" key="1">
    <citation type="submission" date="2020-07" db="EMBL/GenBank/DDBJ databases">
        <title>Sequencing the genomes of 1000 actinobacteria strains.</title>
        <authorList>
            <person name="Klenk H.-P."/>
        </authorList>
    </citation>
    <scope>NUCLEOTIDE SEQUENCE [LARGE SCALE GENOMIC DNA]</scope>
    <source>
        <strain evidence="7 8">DSM 26341</strain>
    </source>
</reference>
<dbReference type="InterPro" id="IPR036291">
    <property type="entry name" value="NAD(P)-bd_dom_sf"/>
</dbReference>
<dbReference type="PANTHER" id="PTHR43401">
    <property type="entry name" value="L-THREONINE 3-DEHYDROGENASE"/>
    <property type="match status" value="1"/>
</dbReference>
<dbReference type="SMART" id="SM00829">
    <property type="entry name" value="PKS_ER"/>
    <property type="match status" value="1"/>
</dbReference>
<dbReference type="EC" id="1.6.5.5" evidence="7"/>
<dbReference type="Pfam" id="PF08240">
    <property type="entry name" value="ADH_N"/>
    <property type="match status" value="1"/>
</dbReference>
<name>A0A7Z0A7I7_9MICO</name>
<keyword evidence="8" id="KW-1185">Reference proteome</keyword>
<dbReference type="RefSeq" id="WP_179424890.1">
    <property type="nucleotide sequence ID" value="NZ_JACBZP010000001.1"/>
</dbReference>
<dbReference type="CDD" id="cd08234">
    <property type="entry name" value="threonine_DH_like"/>
    <property type="match status" value="1"/>
</dbReference>
<evidence type="ECO:0000313" key="7">
    <source>
        <dbReference type="EMBL" id="NYI65884.1"/>
    </source>
</evidence>
<evidence type="ECO:0000256" key="2">
    <source>
        <dbReference type="ARBA" id="ARBA00022723"/>
    </source>
</evidence>
<dbReference type="InterPro" id="IPR020843">
    <property type="entry name" value="ER"/>
</dbReference>
<dbReference type="GO" id="GO:0003960">
    <property type="term" value="F:quinone reductase (NADPH) activity"/>
    <property type="evidence" value="ECO:0007669"/>
    <property type="project" value="UniProtKB-EC"/>
</dbReference>
<keyword evidence="3 5" id="KW-0862">Zinc</keyword>
<dbReference type="SUPFAM" id="SSF51735">
    <property type="entry name" value="NAD(P)-binding Rossmann-fold domains"/>
    <property type="match status" value="1"/>
</dbReference>
<dbReference type="InterPro" id="IPR013149">
    <property type="entry name" value="ADH-like_C"/>
</dbReference>
<dbReference type="PROSITE" id="PS00059">
    <property type="entry name" value="ADH_ZINC"/>
    <property type="match status" value="1"/>
</dbReference>
<gene>
    <name evidence="7" type="ORF">BJY26_000190</name>
</gene>
<feature type="domain" description="Enoyl reductase (ER)" evidence="6">
    <location>
        <begin position="10"/>
        <end position="327"/>
    </location>
</feature>
<dbReference type="AlphaFoldDB" id="A0A7Z0A7I7"/>
<dbReference type="Proteomes" id="UP000539111">
    <property type="component" value="Unassembled WGS sequence"/>
</dbReference>
<evidence type="ECO:0000313" key="8">
    <source>
        <dbReference type="Proteomes" id="UP000539111"/>
    </source>
</evidence>
<comment type="caution">
    <text evidence="7">The sequence shown here is derived from an EMBL/GenBank/DDBJ whole genome shotgun (WGS) entry which is preliminary data.</text>
</comment>
<accession>A0A7Z0A7I7</accession>